<evidence type="ECO:0000256" key="5">
    <source>
        <dbReference type="SAM" id="MobiDB-lite"/>
    </source>
</evidence>
<keyword evidence="4" id="KW-0143">Chaperone</keyword>
<dbReference type="InterPro" id="IPR009000">
    <property type="entry name" value="Transl_B-barrel_sf"/>
</dbReference>
<evidence type="ECO:0000259" key="7">
    <source>
        <dbReference type="Pfam" id="PF24986"/>
    </source>
</evidence>
<dbReference type="InterPro" id="IPR036976">
    <property type="entry name" value="RimM_N_sf"/>
</dbReference>
<reference evidence="8" key="1">
    <citation type="submission" date="2009-10" db="EMBL/GenBank/DDBJ databases">
        <title>Diversity of trophic interactions inside an arsenic-rich microbial ecosystem.</title>
        <authorList>
            <person name="Bertin P.N."/>
            <person name="Heinrich-Salmeron A."/>
            <person name="Pelletier E."/>
            <person name="Goulhen-Chollet F."/>
            <person name="Arsene-Ploetze F."/>
            <person name="Gallien S."/>
            <person name="Calteau A."/>
            <person name="Vallenet D."/>
            <person name="Casiot C."/>
            <person name="Chane-Woon-Ming B."/>
            <person name="Giloteaux L."/>
            <person name="Barakat M."/>
            <person name="Bonnefoy V."/>
            <person name="Bruneel O."/>
            <person name="Chandler M."/>
            <person name="Cleiss J."/>
            <person name="Duran R."/>
            <person name="Elbaz-Poulichet F."/>
            <person name="Fonknechten N."/>
            <person name="Lauga B."/>
            <person name="Mornico D."/>
            <person name="Ortet P."/>
            <person name="Schaeffer C."/>
            <person name="Siguier P."/>
            <person name="Alexander Thil Smith A."/>
            <person name="Van Dorsselaer A."/>
            <person name="Weissenbach J."/>
            <person name="Medigue C."/>
            <person name="Le Paslier D."/>
        </authorList>
    </citation>
    <scope>NUCLEOTIDE SEQUENCE</scope>
</reference>
<protein>
    <submittedName>
        <fullName evidence="8">16S rRNA processing protein RimM</fullName>
    </submittedName>
</protein>
<dbReference type="Gene3D" id="2.40.30.60">
    <property type="entry name" value="RimM"/>
    <property type="match status" value="1"/>
</dbReference>
<dbReference type="AlphaFoldDB" id="E6QHM7"/>
<dbReference type="SUPFAM" id="SSF50346">
    <property type="entry name" value="PRC-barrel domain"/>
    <property type="match status" value="1"/>
</dbReference>
<feature type="domain" description="RimM N-terminal" evidence="6">
    <location>
        <begin position="10"/>
        <end position="95"/>
    </location>
</feature>
<name>E6QHM7_9ZZZZ</name>
<dbReference type="GO" id="GO:0005840">
    <property type="term" value="C:ribosome"/>
    <property type="evidence" value="ECO:0007669"/>
    <property type="project" value="InterPro"/>
</dbReference>
<keyword evidence="1" id="KW-0963">Cytoplasm</keyword>
<feature type="domain" description="Ribosome maturation factor RimM PRC barrel" evidence="7">
    <location>
        <begin position="109"/>
        <end position="179"/>
    </location>
</feature>
<dbReference type="InterPro" id="IPR011033">
    <property type="entry name" value="PRC_barrel-like_sf"/>
</dbReference>
<dbReference type="Pfam" id="PF01782">
    <property type="entry name" value="RimM"/>
    <property type="match status" value="1"/>
</dbReference>
<dbReference type="NCBIfam" id="TIGR02273">
    <property type="entry name" value="16S_RimM"/>
    <property type="match status" value="1"/>
</dbReference>
<gene>
    <name evidence="8" type="ORF">CARN6_0008</name>
</gene>
<evidence type="ECO:0000313" key="8">
    <source>
        <dbReference type="EMBL" id="CBI06741.1"/>
    </source>
</evidence>
<evidence type="ECO:0000259" key="6">
    <source>
        <dbReference type="Pfam" id="PF01782"/>
    </source>
</evidence>
<evidence type="ECO:0000256" key="2">
    <source>
        <dbReference type="ARBA" id="ARBA00022517"/>
    </source>
</evidence>
<dbReference type="Pfam" id="PF24986">
    <property type="entry name" value="PRC_RimM"/>
    <property type="match status" value="1"/>
</dbReference>
<dbReference type="EMBL" id="CABQ01000015">
    <property type="protein sequence ID" value="CBI06741.1"/>
    <property type="molecule type" value="Genomic_DNA"/>
</dbReference>
<dbReference type="PANTHER" id="PTHR33692">
    <property type="entry name" value="RIBOSOME MATURATION FACTOR RIMM"/>
    <property type="match status" value="1"/>
</dbReference>
<proteinExistence type="inferred from homology"/>
<comment type="caution">
    <text evidence="8">The sequence shown here is derived from an EMBL/GenBank/DDBJ whole genome shotgun (WGS) entry which is preliminary data.</text>
</comment>
<keyword evidence="2" id="KW-0690">Ribosome biogenesis</keyword>
<dbReference type="SUPFAM" id="SSF50447">
    <property type="entry name" value="Translation proteins"/>
    <property type="match status" value="1"/>
</dbReference>
<accession>E6QHM7</accession>
<dbReference type="InterPro" id="IPR056792">
    <property type="entry name" value="PRC_RimM"/>
</dbReference>
<evidence type="ECO:0000256" key="3">
    <source>
        <dbReference type="ARBA" id="ARBA00022552"/>
    </source>
</evidence>
<dbReference type="InterPro" id="IPR002676">
    <property type="entry name" value="RimM_N"/>
</dbReference>
<feature type="region of interest" description="Disordered" evidence="5">
    <location>
        <begin position="182"/>
        <end position="203"/>
    </location>
</feature>
<dbReference type="InterPro" id="IPR011961">
    <property type="entry name" value="RimM"/>
</dbReference>
<sequence length="203" mass="22079">MSASEAWVWLARIGRTQGRKGEVLAEILTDFPEKFAERKRLWLLERVGTAAESAREVALVGHWLHKGAVVLHFAGVESIAEAEALRGLVVAIPRSERAALGEDEVYVGDLIGCELVNQAVKGERVVGRIEDVDRNSGPVALLVVRGADGVEHLVPFARSYLRGIDLDGGRVAMELPAGLLELNEKTGNRQEKSAPEKQADDAR</sequence>
<dbReference type="HAMAP" id="MF_00014">
    <property type="entry name" value="Ribosome_mat_RimM"/>
    <property type="match status" value="1"/>
</dbReference>
<dbReference type="GO" id="GO:0043022">
    <property type="term" value="F:ribosome binding"/>
    <property type="evidence" value="ECO:0007669"/>
    <property type="project" value="InterPro"/>
</dbReference>
<evidence type="ECO:0000256" key="4">
    <source>
        <dbReference type="ARBA" id="ARBA00023186"/>
    </source>
</evidence>
<dbReference type="Gene3D" id="2.30.30.240">
    <property type="entry name" value="PRC-barrel domain"/>
    <property type="match status" value="1"/>
</dbReference>
<dbReference type="GO" id="GO:0006364">
    <property type="term" value="P:rRNA processing"/>
    <property type="evidence" value="ECO:0007669"/>
    <property type="project" value="UniProtKB-KW"/>
</dbReference>
<keyword evidence="3" id="KW-0698">rRNA processing</keyword>
<evidence type="ECO:0000256" key="1">
    <source>
        <dbReference type="ARBA" id="ARBA00022490"/>
    </source>
</evidence>
<dbReference type="PANTHER" id="PTHR33692:SF1">
    <property type="entry name" value="RIBOSOME MATURATION FACTOR RIMM"/>
    <property type="match status" value="1"/>
</dbReference>
<organism evidence="8">
    <name type="scientific">mine drainage metagenome</name>
    <dbReference type="NCBI Taxonomy" id="410659"/>
    <lineage>
        <taxon>unclassified sequences</taxon>
        <taxon>metagenomes</taxon>
        <taxon>ecological metagenomes</taxon>
    </lineage>
</organism>